<dbReference type="Proteomes" id="UP001152607">
    <property type="component" value="Unassembled WGS sequence"/>
</dbReference>
<evidence type="ECO:0000256" key="1">
    <source>
        <dbReference type="SAM" id="MobiDB-lite"/>
    </source>
</evidence>
<organism evidence="2 3">
    <name type="scientific">Periconia digitata</name>
    <dbReference type="NCBI Taxonomy" id="1303443"/>
    <lineage>
        <taxon>Eukaryota</taxon>
        <taxon>Fungi</taxon>
        <taxon>Dikarya</taxon>
        <taxon>Ascomycota</taxon>
        <taxon>Pezizomycotina</taxon>
        <taxon>Dothideomycetes</taxon>
        <taxon>Pleosporomycetidae</taxon>
        <taxon>Pleosporales</taxon>
        <taxon>Massarineae</taxon>
        <taxon>Periconiaceae</taxon>
        <taxon>Periconia</taxon>
    </lineage>
</organism>
<comment type="caution">
    <text evidence="2">The sequence shown here is derived from an EMBL/GenBank/DDBJ whole genome shotgun (WGS) entry which is preliminary data.</text>
</comment>
<evidence type="ECO:0000313" key="2">
    <source>
        <dbReference type="EMBL" id="CAI6331622.1"/>
    </source>
</evidence>
<proteinExistence type="predicted"/>
<name>A0A9W4UC82_9PLEO</name>
<dbReference type="EMBL" id="CAOQHR010000003">
    <property type="protein sequence ID" value="CAI6331622.1"/>
    <property type="molecule type" value="Genomic_DNA"/>
</dbReference>
<accession>A0A9W4UC82</accession>
<gene>
    <name evidence="2" type="ORF">PDIGIT_LOCUS4647</name>
</gene>
<evidence type="ECO:0000313" key="3">
    <source>
        <dbReference type="Proteomes" id="UP001152607"/>
    </source>
</evidence>
<dbReference type="AlphaFoldDB" id="A0A9W4UC82"/>
<protein>
    <submittedName>
        <fullName evidence="2">Uncharacterized protein</fullName>
    </submittedName>
</protein>
<feature type="region of interest" description="Disordered" evidence="1">
    <location>
        <begin position="1"/>
        <end position="24"/>
    </location>
</feature>
<sequence>MDRSASKSHQPAEGSAHIFTCTPYSAPKNPDETVGEDIRCQVQGAFGHLPLRFRITLATGNQPLMVCLPRGFSMGAP</sequence>
<reference evidence="2" key="1">
    <citation type="submission" date="2023-01" db="EMBL/GenBank/DDBJ databases">
        <authorList>
            <person name="Van Ghelder C."/>
            <person name="Rancurel C."/>
        </authorList>
    </citation>
    <scope>NUCLEOTIDE SEQUENCE</scope>
    <source>
        <strain evidence="2">CNCM I-4278</strain>
    </source>
</reference>
<keyword evidence="3" id="KW-1185">Reference proteome</keyword>